<feature type="domain" description="Response regulatory" evidence="7">
    <location>
        <begin position="5"/>
        <end position="121"/>
    </location>
</feature>
<dbReference type="Proteomes" id="UP000461768">
    <property type="component" value="Unassembled WGS sequence"/>
</dbReference>
<evidence type="ECO:0000256" key="3">
    <source>
        <dbReference type="ARBA" id="ARBA00023125"/>
    </source>
</evidence>
<proteinExistence type="predicted"/>
<dbReference type="PRINTS" id="PR00038">
    <property type="entry name" value="HTHLUXR"/>
</dbReference>
<dbReference type="GO" id="GO:0006355">
    <property type="term" value="P:regulation of DNA-templated transcription"/>
    <property type="evidence" value="ECO:0007669"/>
    <property type="project" value="InterPro"/>
</dbReference>
<organism evidence="8 9">
    <name type="scientific">Candidatus Galacturonatibacter soehngenii</name>
    <dbReference type="NCBI Taxonomy" id="2307010"/>
    <lineage>
        <taxon>Bacteria</taxon>
        <taxon>Bacillati</taxon>
        <taxon>Bacillota</taxon>
        <taxon>Clostridia</taxon>
        <taxon>Lachnospirales</taxon>
        <taxon>Lachnospiraceae</taxon>
        <taxon>Candidatus Galacturonatibacter</taxon>
    </lineage>
</organism>
<keyword evidence="2 5" id="KW-0597">Phosphoprotein</keyword>
<reference evidence="8 9" key="2">
    <citation type="submission" date="2020-02" db="EMBL/GenBank/DDBJ databases">
        <title>Candidatus Galacturonibacter soehngenii shows hetero-acetogenic catabolism of galacturonic acid but lacks a canonical carbon monoxide dehydrogenase/acetyl-CoA synthase complex.</title>
        <authorList>
            <person name="Diender M."/>
            <person name="Stouten G.R."/>
            <person name="Petersen J.F."/>
            <person name="Nielsen P.H."/>
            <person name="Dueholm M.S."/>
            <person name="Pronk J.T."/>
            <person name="Van Loosdrecht M.C.M."/>
        </authorList>
    </citation>
    <scope>NUCLEOTIDE SEQUENCE [LARGE SCALE GENOMIC DNA]</scope>
    <source>
        <strain evidence="8">GalUA</strain>
    </source>
</reference>
<reference evidence="8 9" key="1">
    <citation type="submission" date="2019-09" db="EMBL/GenBank/DDBJ databases">
        <authorList>
            <person name="Valk L.C."/>
        </authorList>
    </citation>
    <scope>NUCLEOTIDE SEQUENCE [LARGE SCALE GENOMIC DNA]</scope>
    <source>
        <strain evidence="8">GalUA</strain>
    </source>
</reference>
<dbReference type="SMART" id="SM00421">
    <property type="entry name" value="HTH_LUXR"/>
    <property type="match status" value="1"/>
</dbReference>
<dbReference type="GO" id="GO:0003677">
    <property type="term" value="F:DNA binding"/>
    <property type="evidence" value="ECO:0007669"/>
    <property type="project" value="UniProtKB-KW"/>
</dbReference>
<dbReference type="SMART" id="SM00448">
    <property type="entry name" value="REC"/>
    <property type="match status" value="1"/>
</dbReference>
<evidence type="ECO:0000313" key="9">
    <source>
        <dbReference type="Proteomes" id="UP000461768"/>
    </source>
</evidence>
<dbReference type="PROSITE" id="PS50110">
    <property type="entry name" value="RESPONSE_REGULATORY"/>
    <property type="match status" value="1"/>
</dbReference>
<name>A0A7V7QL62_9FIRM</name>
<evidence type="ECO:0000259" key="7">
    <source>
        <dbReference type="PROSITE" id="PS50110"/>
    </source>
</evidence>
<dbReference type="InterPro" id="IPR058245">
    <property type="entry name" value="NreC/VraR/RcsB-like_REC"/>
</dbReference>
<protein>
    <recommendedName>
        <fullName evidence="1">Stage 0 sporulation protein A homolog</fullName>
    </recommendedName>
</protein>
<dbReference type="AlphaFoldDB" id="A0A7V7QL62"/>
<dbReference type="InterPro" id="IPR051015">
    <property type="entry name" value="EvgA-like"/>
</dbReference>
<dbReference type="RefSeq" id="WP_151146505.1">
    <property type="nucleotide sequence ID" value="NZ_WAGX01000005.1"/>
</dbReference>
<dbReference type="PROSITE" id="PS50043">
    <property type="entry name" value="HTH_LUXR_2"/>
    <property type="match status" value="1"/>
</dbReference>
<gene>
    <name evidence="8" type="ORF">F7O84_14205</name>
</gene>
<dbReference type="CDD" id="cd17535">
    <property type="entry name" value="REC_NarL-like"/>
    <property type="match status" value="1"/>
</dbReference>
<evidence type="ECO:0000256" key="2">
    <source>
        <dbReference type="ARBA" id="ARBA00022553"/>
    </source>
</evidence>
<comment type="function">
    <text evidence="4">May play the central regulatory role in sporulation. It may be an element of the effector pathway responsible for the activation of sporulation genes in response to nutritional stress. Spo0A may act in concert with spo0H (a sigma factor) to control the expression of some genes that are critical to the sporulation process.</text>
</comment>
<dbReference type="CDD" id="cd06170">
    <property type="entry name" value="LuxR_C_like"/>
    <property type="match status" value="1"/>
</dbReference>
<evidence type="ECO:0000313" key="8">
    <source>
        <dbReference type="EMBL" id="KAB1438674.1"/>
    </source>
</evidence>
<accession>A0A7V7QL62</accession>
<dbReference type="InterPro" id="IPR016032">
    <property type="entry name" value="Sig_transdc_resp-reg_C-effctor"/>
</dbReference>
<dbReference type="InterPro" id="IPR000792">
    <property type="entry name" value="Tscrpt_reg_LuxR_C"/>
</dbReference>
<feature type="modified residue" description="4-aspartylphosphate" evidence="5">
    <location>
        <position position="56"/>
    </location>
</feature>
<evidence type="ECO:0000256" key="4">
    <source>
        <dbReference type="ARBA" id="ARBA00024867"/>
    </source>
</evidence>
<keyword evidence="9" id="KW-1185">Reference proteome</keyword>
<dbReference type="PANTHER" id="PTHR45566:SF2">
    <property type="entry name" value="NARL SUBFAMILY"/>
    <property type="match status" value="1"/>
</dbReference>
<dbReference type="SUPFAM" id="SSF46894">
    <property type="entry name" value="C-terminal effector domain of the bipartite response regulators"/>
    <property type="match status" value="1"/>
</dbReference>
<evidence type="ECO:0000256" key="5">
    <source>
        <dbReference type="PROSITE-ProRule" id="PRU00169"/>
    </source>
</evidence>
<dbReference type="GO" id="GO:0000160">
    <property type="term" value="P:phosphorelay signal transduction system"/>
    <property type="evidence" value="ECO:0007669"/>
    <property type="project" value="InterPro"/>
</dbReference>
<dbReference type="InterPro" id="IPR001789">
    <property type="entry name" value="Sig_transdc_resp-reg_receiver"/>
</dbReference>
<dbReference type="OrthoDB" id="9779069at2"/>
<comment type="caution">
    <text evidence="8">The sequence shown here is derived from an EMBL/GenBank/DDBJ whole genome shotgun (WGS) entry which is preliminary data.</text>
</comment>
<feature type="domain" description="HTH luxR-type" evidence="6">
    <location>
        <begin position="143"/>
        <end position="208"/>
    </location>
</feature>
<dbReference type="PANTHER" id="PTHR45566">
    <property type="entry name" value="HTH-TYPE TRANSCRIPTIONAL REGULATOR YHJB-RELATED"/>
    <property type="match status" value="1"/>
</dbReference>
<evidence type="ECO:0000259" key="6">
    <source>
        <dbReference type="PROSITE" id="PS50043"/>
    </source>
</evidence>
<dbReference type="InterPro" id="IPR011006">
    <property type="entry name" value="CheY-like_superfamily"/>
</dbReference>
<evidence type="ECO:0000256" key="1">
    <source>
        <dbReference type="ARBA" id="ARBA00018672"/>
    </source>
</evidence>
<dbReference type="Pfam" id="PF00072">
    <property type="entry name" value="Response_reg"/>
    <property type="match status" value="1"/>
</dbReference>
<dbReference type="SUPFAM" id="SSF52172">
    <property type="entry name" value="CheY-like"/>
    <property type="match status" value="1"/>
</dbReference>
<dbReference type="PROSITE" id="PS00622">
    <property type="entry name" value="HTH_LUXR_1"/>
    <property type="match status" value="1"/>
</dbReference>
<sequence length="212" mass="24017">MKKIKVLIVDDHPIVREGLKLILKTEDKIEIADEAINGEEALNLIRHKTYDLILLDISMPVMDGLKFLKEKKKINNTTSVVILTTIDDQDVIRSAMSFGIKGFLLKDAKREEMVQMVLQVSKGEISKSLNILPEDNKKKKQIEAIKDWNLTKKELTVLKKVVKGATSKEIAIDMGITERTVKAHLTSVYRKLEVNSRTEAVTLSIIRKIVVI</sequence>
<keyword evidence="3" id="KW-0238">DNA-binding</keyword>
<dbReference type="Gene3D" id="3.40.50.2300">
    <property type="match status" value="1"/>
</dbReference>
<dbReference type="Pfam" id="PF00196">
    <property type="entry name" value="GerE"/>
    <property type="match status" value="1"/>
</dbReference>
<dbReference type="EMBL" id="WAGX01000005">
    <property type="protein sequence ID" value="KAB1438674.1"/>
    <property type="molecule type" value="Genomic_DNA"/>
</dbReference>